<accession>A0A4Q1BC00</accession>
<feature type="compositionally biased region" description="Polar residues" evidence="1">
    <location>
        <begin position="16"/>
        <end position="30"/>
    </location>
</feature>
<keyword evidence="3" id="KW-1185">Reference proteome</keyword>
<feature type="compositionally biased region" description="Polar residues" evidence="1">
    <location>
        <begin position="66"/>
        <end position="89"/>
    </location>
</feature>
<dbReference type="AlphaFoldDB" id="A0A4Q1BC00"/>
<proteinExistence type="predicted"/>
<comment type="caution">
    <text evidence="2">The sequence shown here is derived from an EMBL/GenBank/DDBJ whole genome shotgun (WGS) entry which is preliminary data.</text>
</comment>
<feature type="region of interest" description="Disordered" evidence="1">
    <location>
        <begin position="1"/>
        <end position="96"/>
    </location>
</feature>
<reference evidence="2 3" key="1">
    <citation type="submission" date="2016-06" db="EMBL/GenBank/DDBJ databases">
        <title>Evolution of pathogenesis and genome organization in the Tremellales.</title>
        <authorList>
            <person name="Cuomo C."/>
            <person name="Litvintseva A."/>
            <person name="Heitman J."/>
            <person name="Chen Y."/>
            <person name="Sun S."/>
            <person name="Springer D."/>
            <person name="Dromer F."/>
            <person name="Young S."/>
            <person name="Zeng Q."/>
            <person name="Chapman S."/>
            <person name="Gujja S."/>
            <person name="Saif S."/>
            <person name="Birren B."/>
        </authorList>
    </citation>
    <scope>NUCLEOTIDE SEQUENCE [LARGE SCALE GENOMIC DNA]</scope>
    <source>
        <strain evidence="2 3">ATCC 28783</strain>
    </source>
</reference>
<organism evidence="2 3">
    <name type="scientific">Tremella mesenterica</name>
    <name type="common">Jelly fungus</name>
    <dbReference type="NCBI Taxonomy" id="5217"/>
    <lineage>
        <taxon>Eukaryota</taxon>
        <taxon>Fungi</taxon>
        <taxon>Dikarya</taxon>
        <taxon>Basidiomycota</taxon>
        <taxon>Agaricomycotina</taxon>
        <taxon>Tremellomycetes</taxon>
        <taxon>Tremellales</taxon>
        <taxon>Tremellaceae</taxon>
        <taxon>Tremella</taxon>
    </lineage>
</organism>
<gene>
    <name evidence="2" type="ORF">M231_07565</name>
</gene>
<dbReference type="VEuPathDB" id="FungiDB:TREMEDRAFT_60466"/>
<evidence type="ECO:0000313" key="3">
    <source>
        <dbReference type="Proteomes" id="UP000289152"/>
    </source>
</evidence>
<dbReference type="Proteomes" id="UP000289152">
    <property type="component" value="Unassembled WGS sequence"/>
</dbReference>
<feature type="compositionally biased region" description="Acidic residues" evidence="1">
    <location>
        <begin position="54"/>
        <end position="64"/>
    </location>
</feature>
<sequence length="196" mass="21571">MTAVNLNTGRSEDSETSLPKDTNPTSTAEQSKNDNRSSTGDDDYDALSGWDSSDNSDEDEEEVNLEGSQTAESNSKLENGTEQGEANTTHNHELSANDLGVQRILVFHRTHHEEEGSGLPLSMYIGDHSDHDPDGCYVSQVLQGYTEESREADEKLRELDEKCSALGSRLRVPAGGYVDWVKKVAYQEGLSEGMKR</sequence>
<evidence type="ECO:0000313" key="2">
    <source>
        <dbReference type="EMBL" id="RXK35194.1"/>
    </source>
</evidence>
<evidence type="ECO:0000256" key="1">
    <source>
        <dbReference type="SAM" id="MobiDB-lite"/>
    </source>
</evidence>
<name>A0A4Q1BC00_TREME</name>
<dbReference type="EMBL" id="SDIL01000153">
    <property type="protein sequence ID" value="RXK35194.1"/>
    <property type="molecule type" value="Genomic_DNA"/>
</dbReference>
<dbReference type="InParanoid" id="A0A4Q1BC00"/>
<protein>
    <submittedName>
        <fullName evidence="2">Uncharacterized protein</fullName>
    </submittedName>
</protein>